<sequence>MTPPSPVAPAPSRDAQSVARLTEMADYIVPFTLRAVCDLGVADLLADGPRPVDELARGTGTDPQALLKALRALAGRGVFTEPEPEVFGLTELGQPLRSDHPRSLRDAYRFLAADVRAWASLPHSLRTGEPAFDHAHGTDYWTYMAEHPDEGARFDATQRGVTRREVRALLPAYPWSRFSTIADVGGGNGAFLAALLQANPGMRGILFDQPRVVAAARPVLAAAGVADRCTVVGGSFFETVPAGADAYILKRALYDVGDDDRAVDVLRSVRAAMGPDSRLLVIEPLSEPGDAFSWGKLYDLLLLAMRGGGSRSAARLAELMEAAGLRLAEVVRTGGLPIIEGRPL</sequence>
<dbReference type="InterPro" id="IPR036388">
    <property type="entry name" value="WH-like_DNA-bd_sf"/>
</dbReference>
<evidence type="ECO:0000256" key="1">
    <source>
        <dbReference type="ARBA" id="ARBA00022603"/>
    </source>
</evidence>
<evidence type="ECO:0000259" key="5">
    <source>
        <dbReference type="Pfam" id="PF08100"/>
    </source>
</evidence>
<evidence type="ECO:0000256" key="2">
    <source>
        <dbReference type="ARBA" id="ARBA00022679"/>
    </source>
</evidence>
<dbReference type="Pfam" id="PF00891">
    <property type="entry name" value="Methyltransf_2"/>
    <property type="match status" value="1"/>
</dbReference>
<dbReference type="InterPro" id="IPR016461">
    <property type="entry name" value="COMT-like"/>
</dbReference>
<protein>
    <submittedName>
        <fullName evidence="6">Methyltransferase</fullName>
    </submittedName>
</protein>
<accession>A0A4V2YWS2</accession>
<dbReference type="Gene3D" id="1.10.287.1350">
    <property type="match status" value="1"/>
</dbReference>
<dbReference type="EMBL" id="SMKY01000029">
    <property type="protein sequence ID" value="TDD86527.1"/>
    <property type="molecule type" value="Genomic_DNA"/>
</dbReference>
<evidence type="ECO:0000259" key="4">
    <source>
        <dbReference type="Pfam" id="PF00891"/>
    </source>
</evidence>
<dbReference type="GO" id="GO:0046983">
    <property type="term" value="F:protein dimerization activity"/>
    <property type="evidence" value="ECO:0007669"/>
    <property type="project" value="InterPro"/>
</dbReference>
<reference evidence="6 7" key="1">
    <citation type="submission" date="2019-03" db="EMBL/GenBank/DDBJ databases">
        <title>Draft genome sequences of novel Actinobacteria.</title>
        <authorList>
            <person name="Sahin N."/>
            <person name="Ay H."/>
            <person name="Saygin H."/>
        </authorList>
    </citation>
    <scope>NUCLEOTIDE SEQUENCE [LARGE SCALE GENOMIC DNA]</scope>
    <source>
        <strain evidence="6 7">DSM 45941</strain>
    </source>
</reference>
<dbReference type="RefSeq" id="WP_132195983.1">
    <property type="nucleotide sequence ID" value="NZ_SMKY01000029.1"/>
</dbReference>
<dbReference type="GO" id="GO:0008171">
    <property type="term" value="F:O-methyltransferase activity"/>
    <property type="evidence" value="ECO:0007669"/>
    <property type="project" value="InterPro"/>
</dbReference>
<dbReference type="AlphaFoldDB" id="A0A4V2YWS2"/>
<dbReference type="Pfam" id="PF08100">
    <property type="entry name" value="Dimerisation"/>
    <property type="match status" value="1"/>
</dbReference>
<keyword evidence="1 6" id="KW-0489">Methyltransferase</keyword>
<comment type="caution">
    <text evidence="6">The sequence shown here is derived from an EMBL/GenBank/DDBJ whole genome shotgun (WGS) entry which is preliminary data.</text>
</comment>
<feature type="domain" description="O-methyltransferase C-terminal" evidence="4">
    <location>
        <begin position="118"/>
        <end position="325"/>
    </location>
</feature>
<dbReference type="Proteomes" id="UP000295578">
    <property type="component" value="Unassembled WGS sequence"/>
</dbReference>
<organism evidence="6 7">
    <name type="scientific">Actinomadura darangshiensis</name>
    <dbReference type="NCBI Taxonomy" id="705336"/>
    <lineage>
        <taxon>Bacteria</taxon>
        <taxon>Bacillati</taxon>
        <taxon>Actinomycetota</taxon>
        <taxon>Actinomycetes</taxon>
        <taxon>Streptosporangiales</taxon>
        <taxon>Thermomonosporaceae</taxon>
        <taxon>Actinomadura</taxon>
    </lineage>
</organism>
<gene>
    <name evidence="6" type="ORF">E1293_09440</name>
</gene>
<dbReference type="InterPro" id="IPR029063">
    <property type="entry name" value="SAM-dependent_MTases_sf"/>
</dbReference>
<proteinExistence type="predicted"/>
<dbReference type="CDD" id="cd02440">
    <property type="entry name" value="AdoMet_MTases"/>
    <property type="match status" value="1"/>
</dbReference>
<dbReference type="InterPro" id="IPR036390">
    <property type="entry name" value="WH_DNA-bd_sf"/>
</dbReference>
<dbReference type="PROSITE" id="PS51683">
    <property type="entry name" value="SAM_OMT_II"/>
    <property type="match status" value="1"/>
</dbReference>
<dbReference type="InterPro" id="IPR001077">
    <property type="entry name" value="COMT_C"/>
</dbReference>
<dbReference type="Gene3D" id="3.40.50.150">
    <property type="entry name" value="Vaccinia Virus protein VP39"/>
    <property type="match status" value="1"/>
</dbReference>
<evidence type="ECO:0000256" key="3">
    <source>
        <dbReference type="ARBA" id="ARBA00022691"/>
    </source>
</evidence>
<name>A0A4V2YWS2_9ACTN</name>
<keyword evidence="2 6" id="KW-0808">Transferase</keyword>
<keyword evidence="3" id="KW-0949">S-adenosyl-L-methionine</keyword>
<dbReference type="InterPro" id="IPR012967">
    <property type="entry name" value="COMT_dimerisation"/>
</dbReference>
<dbReference type="PANTHER" id="PTHR43712">
    <property type="entry name" value="PUTATIVE (AFU_ORTHOLOGUE AFUA_4G14580)-RELATED"/>
    <property type="match status" value="1"/>
</dbReference>
<dbReference type="Gene3D" id="1.10.10.10">
    <property type="entry name" value="Winged helix-like DNA-binding domain superfamily/Winged helix DNA-binding domain"/>
    <property type="match status" value="1"/>
</dbReference>
<dbReference type="OrthoDB" id="4145676at2"/>
<feature type="domain" description="O-methyltransferase dimerisation" evidence="5">
    <location>
        <begin position="27"/>
        <end position="94"/>
    </location>
</feature>
<dbReference type="GO" id="GO:0032259">
    <property type="term" value="P:methylation"/>
    <property type="evidence" value="ECO:0007669"/>
    <property type="project" value="UniProtKB-KW"/>
</dbReference>
<dbReference type="SUPFAM" id="SSF46785">
    <property type="entry name" value="Winged helix' DNA-binding domain"/>
    <property type="match status" value="1"/>
</dbReference>
<evidence type="ECO:0000313" key="7">
    <source>
        <dbReference type="Proteomes" id="UP000295578"/>
    </source>
</evidence>
<dbReference type="PIRSF" id="PIRSF005739">
    <property type="entry name" value="O-mtase"/>
    <property type="match status" value="1"/>
</dbReference>
<dbReference type="PANTHER" id="PTHR43712:SF2">
    <property type="entry name" value="O-METHYLTRANSFERASE CICE"/>
    <property type="match status" value="1"/>
</dbReference>
<dbReference type="SUPFAM" id="SSF53335">
    <property type="entry name" value="S-adenosyl-L-methionine-dependent methyltransferases"/>
    <property type="match status" value="1"/>
</dbReference>
<keyword evidence="7" id="KW-1185">Reference proteome</keyword>
<evidence type="ECO:0000313" key="6">
    <source>
        <dbReference type="EMBL" id="TDD86527.1"/>
    </source>
</evidence>